<proteinExistence type="predicted"/>
<dbReference type="GO" id="GO:0033265">
    <property type="term" value="F:choline binding"/>
    <property type="evidence" value="ECO:0007669"/>
    <property type="project" value="InterPro"/>
</dbReference>
<dbReference type="Pfam" id="PF04069">
    <property type="entry name" value="OpuAC"/>
    <property type="match status" value="1"/>
</dbReference>
<dbReference type="SUPFAM" id="SSF53850">
    <property type="entry name" value="Periplasmic binding protein-like II"/>
    <property type="match status" value="1"/>
</dbReference>
<feature type="domain" description="ABC-type glycine betaine transport system substrate-binding" evidence="2">
    <location>
        <begin position="30"/>
        <end position="280"/>
    </location>
</feature>
<accession>A0A318T022</accession>
<comment type="caution">
    <text evidence="3">The sequence shown here is derived from an EMBL/GenBank/DDBJ whole genome shotgun (WGS) entry which is preliminary data.</text>
</comment>
<name>A0A318T022_9RHOB</name>
<dbReference type="Gene3D" id="3.40.190.10">
    <property type="entry name" value="Periplasmic binding protein-like II"/>
    <property type="match status" value="1"/>
</dbReference>
<dbReference type="GO" id="GO:0015871">
    <property type="term" value="P:choline transport"/>
    <property type="evidence" value="ECO:0007669"/>
    <property type="project" value="InterPro"/>
</dbReference>
<dbReference type="RefSeq" id="WP_110812476.1">
    <property type="nucleotide sequence ID" value="NZ_QJTE01000001.1"/>
</dbReference>
<keyword evidence="1" id="KW-0732">Signal</keyword>
<dbReference type="InterPro" id="IPR017783">
    <property type="entry name" value="ABC_choline_sub-bd"/>
</dbReference>
<dbReference type="EMBL" id="QJTE01000001">
    <property type="protein sequence ID" value="PYE85407.1"/>
    <property type="molecule type" value="Genomic_DNA"/>
</dbReference>
<dbReference type="InterPro" id="IPR007210">
    <property type="entry name" value="ABC_Gly_betaine_transp_sub-bd"/>
</dbReference>
<dbReference type="Gene3D" id="3.40.190.100">
    <property type="entry name" value="Glycine betaine-binding periplasmic protein, domain 2"/>
    <property type="match status" value="1"/>
</dbReference>
<feature type="chain" id="PRO_5016292696" evidence="1">
    <location>
        <begin position="25"/>
        <end position="310"/>
    </location>
</feature>
<evidence type="ECO:0000259" key="2">
    <source>
        <dbReference type="Pfam" id="PF04069"/>
    </source>
</evidence>
<dbReference type="GO" id="GO:0022857">
    <property type="term" value="F:transmembrane transporter activity"/>
    <property type="evidence" value="ECO:0007669"/>
    <property type="project" value="InterPro"/>
</dbReference>
<dbReference type="GO" id="GO:0043190">
    <property type="term" value="C:ATP-binding cassette (ABC) transporter complex"/>
    <property type="evidence" value="ECO:0007669"/>
    <property type="project" value="InterPro"/>
</dbReference>
<evidence type="ECO:0000313" key="4">
    <source>
        <dbReference type="Proteomes" id="UP000248311"/>
    </source>
</evidence>
<dbReference type="NCBIfam" id="TIGR03414">
    <property type="entry name" value="ABC_choline_bnd"/>
    <property type="match status" value="1"/>
</dbReference>
<evidence type="ECO:0000256" key="1">
    <source>
        <dbReference type="SAM" id="SignalP"/>
    </source>
</evidence>
<protein>
    <submittedName>
        <fullName evidence="3">Glycine betaine/proline transport system substrate-binding protein</fullName>
    </submittedName>
</protein>
<dbReference type="CDD" id="cd13640">
    <property type="entry name" value="PBP2_ChoX"/>
    <property type="match status" value="1"/>
</dbReference>
<evidence type="ECO:0000313" key="3">
    <source>
        <dbReference type="EMBL" id="PYE85407.1"/>
    </source>
</evidence>
<dbReference type="GO" id="GO:0042597">
    <property type="term" value="C:periplasmic space"/>
    <property type="evidence" value="ECO:0007669"/>
    <property type="project" value="InterPro"/>
</dbReference>
<sequence>MTKLKTTTAALLAATTLAAGAAHAQSQCDEISFSDVGWTDITTTTSTAAQIFDALGYDVNVRVLSVPVTFASLESDDVDVFLGNWMPSQTAAITPYLDEGTIDTVAENLTGTIYNLAVPTYTYEKGLQSYEDLADFADELDDTIYGIEPGNEGNTYLIGLIDEDEYGMGDFTLRESSEQGMLSEVRRAVDREEDIVFLGWAPHPMNANFDIQYLEGGEEFFGGEGVVNTISRAGFVDDCPNAGKLLQQMTFTLDMENTIMGLILDEGMDADEAVQQWLSENPAVIEPWLEGVTTTDGEEGLPAVQQALGL</sequence>
<dbReference type="OrthoDB" id="9787902at2"/>
<keyword evidence="4" id="KW-1185">Reference proteome</keyword>
<feature type="signal peptide" evidence="1">
    <location>
        <begin position="1"/>
        <end position="24"/>
    </location>
</feature>
<dbReference type="Proteomes" id="UP000248311">
    <property type="component" value="Unassembled WGS sequence"/>
</dbReference>
<organism evidence="3 4">
    <name type="scientific">Pseudoroseicyclus aestuarii</name>
    <dbReference type="NCBI Taxonomy" id="1795041"/>
    <lineage>
        <taxon>Bacteria</taxon>
        <taxon>Pseudomonadati</taxon>
        <taxon>Pseudomonadota</taxon>
        <taxon>Alphaproteobacteria</taxon>
        <taxon>Rhodobacterales</taxon>
        <taxon>Paracoccaceae</taxon>
        <taxon>Pseudoroseicyclus</taxon>
    </lineage>
</organism>
<dbReference type="AlphaFoldDB" id="A0A318T022"/>
<reference evidence="3 4" key="1">
    <citation type="submission" date="2018-06" db="EMBL/GenBank/DDBJ databases">
        <title>Genomic Encyclopedia of Type Strains, Phase III (KMG-III): the genomes of soil and plant-associated and newly described type strains.</title>
        <authorList>
            <person name="Whitman W."/>
        </authorList>
    </citation>
    <scope>NUCLEOTIDE SEQUENCE [LARGE SCALE GENOMIC DNA]</scope>
    <source>
        <strain evidence="3 4">CECT 9025</strain>
    </source>
</reference>
<gene>
    <name evidence="3" type="ORF">DFP88_10172</name>
</gene>